<gene>
    <name evidence="1" type="ORF">SAMN04487974_102199</name>
</gene>
<dbReference type="AlphaFoldDB" id="A0A1G7TL66"/>
<dbReference type="RefSeq" id="WP_090592837.1">
    <property type="nucleotide sequence ID" value="NZ_FNCS01000002.1"/>
</dbReference>
<dbReference type="Proteomes" id="UP000199495">
    <property type="component" value="Unassembled WGS sequence"/>
</dbReference>
<keyword evidence="2" id="KW-1185">Reference proteome</keyword>
<sequence length="252" mass="28210">MGGRTDLTRRAFLRHTLLAGTVLAGFPTLALAREYRGGHQWPWESGRADVPHYGLETDTFLTIGERQFVDAATARLIPSDDDGPGAREADVVTFIDRQLAGFYGRGQRWYMKGPFPEDVLDTQGYQSEYPPADLYRVSIAAIDEWCAQNRDGRSFADLEEAEQDEILTMIEEEELTVTGVPLATFFSLLHDNAIEGFFADPIYGGNRDMVGWAYVGFPGARYDYRDYIAHNGQAIVMPPVSLMGRPGWTAER</sequence>
<dbReference type="InterPro" id="IPR006311">
    <property type="entry name" value="TAT_signal"/>
</dbReference>
<dbReference type="OrthoDB" id="8400810at2"/>
<accession>A0A1G7TL66</accession>
<dbReference type="PROSITE" id="PS51318">
    <property type="entry name" value="TAT"/>
    <property type="match status" value="1"/>
</dbReference>
<evidence type="ECO:0000313" key="2">
    <source>
        <dbReference type="Proteomes" id="UP000199495"/>
    </source>
</evidence>
<protein>
    <submittedName>
        <fullName evidence="1">Gluconate 2-dehydrogenase gamma chain</fullName>
    </submittedName>
</protein>
<dbReference type="STRING" id="440168.SAMN04487974_102199"/>
<organism evidence="1 2">
    <name type="scientific">Pelagibacterium luteolum</name>
    <dbReference type="NCBI Taxonomy" id="440168"/>
    <lineage>
        <taxon>Bacteria</taxon>
        <taxon>Pseudomonadati</taxon>
        <taxon>Pseudomonadota</taxon>
        <taxon>Alphaproteobacteria</taxon>
        <taxon>Hyphomicrobiales</taxon>
        <taxon>Devosiaceae</taxon>
        <taxon>Pelagibacterium</taxon>
    </lineage>
</organism>
<evidence type="ECO:0000313" key="1">
    <source>
        <dbReference type="EMBL" id="SDG36015.1"/>
    </source>
</evidence>
<dbReference type="Pfam" id="PF13618">
    <property type="entry name" value="Gluconate_2-dh3"/>
    <property type="match status" value="1"/>
</dbReference>
<dbReference type="EMBL" id="FNCS01000002">
    <property type="protein sequence ID" value="SDG36015.1"/>
    <property type="molecule type" value="Genomic_DNA"/>
</dbReference>
<dbReference type="InterPro" id="IPR027056">
    <property type="entry name" value="Gluconate_2DH_su3"/>
</dbReference>
<reference evidence="1 2" key="1">
    <citation type="submission" date="2016-10" db="EMBL/GenBank/DDBJ databases">
        <authorList>
            <person name="de Groot N.N."/>
        </authorList>
    </citation>
    <scope>NUCLEOTIDE SEQUENCE [LARGE SCALE GENOMIC DNA]</scope>
    <source>
        <strain evidence="1 2">CGMCC 1.10267</strain>
    </source>
</reference>
<proteinExistence type="predicted"/>
<name>A0A1G7TL66_9HYPH</name>